<keyword evidence="9" id="KW-1185">Reference proteome</keyword>
<evidence type="ECO:0000256" key="1">
    <source>
        <dbReference type="ARBA" id="ARBA00004651"/>
    </source>
</evidence>
<evidence type="ECO:0000256" key="6">
    <source>
        <dbReference type="SAM" id="MobiDB-lite"/>
    </source>
</evidence>
<feature type="transmembrane region" description="Helical" evidence="7">
    <location>
        <begin position="111"/>
        <end position="134"/>
    </location>
</feature>
<keyword evidence="2" id="KW-1003">Cell membrane</keyword>
<feature type="compositionally biased region" description="Low complexity" evidence="6">
    <location>
        <begin position="166"/>
        <end position="193"/>
    </location>
</feature>
<keyword evidence="3 7" id="KW-0812">Transmembrane</keyword>
<dbReference type="Gene3D" id="1.20.1250.20">
    <property type="entry name" value="MFS general substrate transporter like domains"/>
    <property type="match status" value="1"/>
</dbReference>
<reference evidence="9" key="1">
    <citation type="submission" date="2023-07" db="EMBL/GenBank/DDBJ databases">
        <title>30 novel species of actinomycetes from the DSMZ collection.</title>
        <authorList>
            <person name="Nouioui I."/>
        </authorList>
    </citation>
    <scope>NUCLEOTIDE SEQUENCE [LARGE SCALE GENOMIC DNA]</scope>
    <source>
        <strain evidence="9">DSM 44399</strain>
    </source>
</reference>
<accession>A0ABU2J7X3</accession>
<protein>
    <submittedName>
        <fullName evidence="8">MFS transporter</fullName>
    </submittedName>
</protein>
<proteinExistence type="predicted"/>
<gene>
    <name evidence="8" type="ORF">RM423_06750</name>
</gene>
<dbReference type="RefSeq" id="WP_311422247.1">
    <property type="nucleotide sequence ID" value="NZ_JAVREH010000006.1"/>
</dbReference>
<evidence type="ECO:0000256" key="3">
    <source>
        <dbReference type="ARBA" id="ARBA00022692"/>
    </source>
</evidence>
<dbReference type="InterPro" id="IPR036259">
    <property type="entry name" value="MFS_trans_sf"/>
</dbReference>
<keyword evidence="5 7" id="KW-0472">Membrane</keyword>
<name>A0ABU2J7X3_9ACTN</name>
<dbReference type="EMBL" id="JAVREH010000006">
    <property type="protein sequence ID" value="MDT0261091.1"/>
    <property type="molecule type" value="Genomic_DNA"/>
</dbReference>
<organism evidence="8 9">
    <name type="scientific">Jatrophihabitans lederbergiae</name>
    <dbReference type="NCBI Taxonomy" id="3075547"/>
    <lineage>
        <taxon>Bacteria</taxon>
        <taxon>Bacillati</taxon>
        <taxon>Actinomycetota</taxon>
        <taxon>Actinomycetes</taxon>
        <taxon>Jatrophihabitantales</taxon>
        <taxon>Jatrophihabitantaceae</taxon>
        <taxon>Jatrophihabitans</taxon>
    </lineage>
</organism>
<dbReference type="PANTHER" id="PTHR23513:SF6">
    <property type="entry name" value="MAJOR FACILITATOR SUPERFAMILY ASSOCIATED DOMAIN-CONTAINING PROTEIN"/>
    <property type="match status" value="1"/>
</dbReference>
<sequence>MPPRRSLRAQITDGIRYVRRNPVLNAIMWAGASYNLGSAMYETLIVVFAVRTLHMSPAELGIVIGLGAIGFPIGSVLSKYASARLGMGPSLIWAAVPSVAGALAAERHPQLPLAVGTLLVGLGQGCFAVNAITLRPRNSDPAMRAQATSVHRFLSWGRCRSDHSARGSSARTSGSAPRCSPRPSSPPSASSRCFGPRCGSLIPGHDEASKRCRLCLSAHAHSSQP</sequence>
<evidence type="ECO:0000256" key="5">
    <source>
        <dbReference type="ARBA" id="ARBA00023136"/>
    </source>
</evidence>
<feature type="region of interest" description="Disordered" evidence="6">
    <location>
        <begin position="160"/>
        <end position="194"/>
    </location>
</feature>
<comment type="caution">
    <text evidence="8">The sequence shown here is derived from an EMBL/GenBank/DDBJ whole genome shotgun (WGS) entry which is preliminary data.</text>
</comment>
<feature type="transmembrane region" description="Helical" evidence="7">
    <location>
        <begin position="60"/>
        <end position="78"/>
    </location>
</feature>
<feature type="transmembrane region" description="Helical" evidence="7">
    <location>
        <begin position="26"/>
        <end position="48"/>
    </location>
</feature>
<evidence type="ECO:0000313" key="9">
    <source>
        <dbReference type="Proteomes" id="UP001183176"/>
    </source>
</evidence>
<evidence type="ECO:0000256" key="7">
    <source>
        <dbReference type="SAM" id="Phobius"/>
    </source>
</evidence>
<evidence type="ECO:0000313" key="8">
    <source>
        <dbReference type="EMBL" id="MDT0261091.1"/>
    </source>
</evidence>
<dbReference type="Proteomes" id="UP001183176">
    <property type="component" value="Unassembled WGS sequence"/>
</dbReference>
<keyword evidence="4 7" id="KW-1133">Transmembrane helix</keyword>
<dbReference type="SUPFAM" id="SSF103473">
    <property type="entry name" value="MFS general substrate transporter"/>
    <property type="match status" value="1"/>
</dbReference>
<dbReference type="InterPro" id="IPR011701">
    <property type="entry name" value="MFS"/>
</dbReference>
<feature type="transmembrane region" description="Helical" evidence="7">
    <location>
        <begin position="85"/>
        <end position="105"/>
    </location>
</feature>
<evidence type="ECO:0000256" key="2">
    <source>
        <dbReference type="ARBA" id="ARBA00022475"/>
    </source>
</evidence>
<evidence type="ECO:0000256" key="4">
    <source>
        <dbReference type="ARBA" id="ARBA00022989"/>
    </source>
</evidence>
<dbReference type="Pfam" id="PF07690">
    <property type="entry name" value="MFS_1"/>
    <property type="match status" value="1"/>
</dbReference>
<dbReference type="PANTHER" id="PTHR23513">
    <property type="entry name" value="INTEGRAL MEMBRANE EFFLUX PROTEIN-RELATED"/>
    <property type="match status" value="1"/>
</dbReference>
<comment type="subcellular location">
    <subcellularLocation>
        <location evidence="1">Cell membrane</location>
        <topology evidence="1">Multi-pass membrane protein</topology>
    </subcellularLocation>
</comment>